<comment type="caution">
    <text evidence="1">The sequence shown here is derived from an EMBL/GenBank/DDBJ whole genome shotgun (WGS) entry which is preliminary data.</text>
</comment>
<gene>
    <name evidence="1" type="ORF">SPARVUS_LOCUS4733727</name>
</gene>
<proteinExistence type="predicted"/>
<evidence type="ECO:0000313" key="1">
    <source>
        <dbReference type="EMBL" id="CAI9557589.1"/>
    </source>
</evidence>
<accession>A0ABN9CBZ4</accession>
<reference evidence="1" key="1">
    <citation type="submission" date="2023-05" db="EMBL/GenBank/DDBJ databases">
        <authorList>
            <person name="Stuckert A."/>
        </authorList>
    </citation>
    <scope>NUCLEOTIDE SEQUENCE</scope>
</reference>
<name>A0ABN9CBZ4_9NEOB</name>
<dbReference type="Proteomes" id="UP001162483">
    <property type="component" value="Unassembled WGS sequence"/>
</dbReference>
<evidence type="ECO:0000313" key="2">
    <source>
        <dbReference type="Proteomes" id="UP001162483"/>
    </source>
</evidence>
<dbReference type="EMBL" id="CATNWA010009192">
    <property type="protein sequence ID" value="CAI9557589.1"/>
    <property type="molecule type" value="Genomic_DNA"/>
</dbReference>
<sequence length="51" mass="6027">MTERDQCAEVTKCLQSQKLKTSKLRVAFRLEQQQCIESFMEWVSIAEQLHP</sequence>
<feature type="non-terminal residue" evidence="1">
    <location>
        <position position="51"/>
    </location>
</feature>
<organism evidence="1 2">
    <name type="scientific">Staurois parvus</name>
    <dbReference type="NCBI Taxonomy" id="386267"/>
    <lineage>
        <taxon>Eukaryota</taxon>
        <taxon>Metazoa</taxon>
        <taxon>Chordata</taxon>
        <taxon>Craniata</taxon>
        <taxon>Vertebrata</taxon>
        <taxon>Euteleostomi</taxon>
        <taxon>Amphibia</taxon>
        <taxon>Batrachia</taxon>
        <taxon>Anura</taxon>
        <taxon>Neobatrachia</taxon>
        <taxon>Ranoidea</taxon>
        <taxon>Ranidae</taxon>
        <taxon>Staurois</taxon>
    </lineage>
</organism>
<protein>
    <submittedName>
        <fullName evidence="1">Uncharacterized protein</fullName>
    </submittedName>
</protein>
<keyword evidence="2" id="KW-1185">Reference proteome</keyword>